<keyword evidence="5 7" id="KW-1133">Transmembrane helix</keyword>
<keyword evidence="6 7" id="KW-0472">Membrane</keyword>
<evidence type="ECO:0000259" key="8">
    <source>
        <dbReference type="SMART" id="SM00014"/>
    </source>
</evidence>
<dbReference type="STRING" id="1798374.A2Z33_00105"/>
<evidence type="ECO:0000256" key="1">
    <source>
        <dbReference type="ARBA" id="ARBA00004651"/>
    </source>
</evidence>
<evidence type="ECO:0000256" key="3">
    <source>
        <dbReference type="ARBA" id="ARBA00022692"/>
    </source>
</evidence>
<comment type="subcellular location">
    <subcellularLocation>
        <location evidence="1">Cell membrane</location>
        <topology evidence="1">Multi-pass membrane protein</topology>
    </subcellularLocation>
</comment>
<dbReference type="PANTHER" id="PTHR14969:SF62">
    <property type="entry name" value="DECAPRENYLPHOSPHORYL-5-PHOSPHORIBOSE PHOSPHATASE RV3807C-RELATED"/>
    <property type="match status" value="1"/>
</dbReference>
<dbReference type="PANTHER" id="PTHR14969">
    <property type="entry name" value="SPHINGOSINE-1-PHOSPHATE PHOSPHOHYDROLASE"/>
    <property type="match status" value="1"/>
</dbReference>
<name>A0A1F5YMZ8_9BACT</name>
<dbReference type="InterPro" id="IPR036938">
    <property type="entry name" value="PAP2/HPO_sf"/>
</dbReference>
<dbReference type="Gene3D" id="1.20.144.10">
    <property type="entry name" value="Phosphatidic acid phosphatase type 2/haloperoxidase"/>
    <property type="match status" value="1"/>
</dbReference>
<reference evidence="9 10" key="1">
    <citation type="journal article" date="2016" name="Nat. Commun.">
        <title>Thousands of microbial genomes shed light on interconnected biogeochemical processes in an aquifer system.</title>
        <authorList>
            <person name="Anantharaman K."/>
            <person name="Brown C.T."/>
            <person name="Hug L.A."/>
            <person name="Sharon I."/>
            <person name="Castelle C.J."/>
            <person name="Probst A.J."/>
            <person name="Thomas B.C."/>
            <person name="Singh A."/>
            <person name="Wilkins M.J."/>
            <person name="Karaoz U."/>
            <person name="Brodie E.L."/>
            <person name="Williams K.H."/>
            <person name="Hubbard S.S."/>
            <person name="Banfield J.F."/>
        </authorList>
    </citation>
    <scope>NUCLEOTIDE SEQUENCE [LARGE SCALE GENOMIC DNA]</scope>
</reference>
<gene>
    <name evidence="9" type="ORF">A2Z33_00105</name>
</gene>
<sequence>MRPDIWPGVLVIGSVPPSYAFPSGHATVAFAMAMVLSDAEPGFRGGFYLLAFGIAFSRVYLGVHYPLDVIAGSLLGTAIGWLILRYFRFRRVSSGRQKKSAIHR</sequence>
<evidence type="ECO:0000256" key="2">
    <source>
        <dbReference type="ARBA" id="ARBA00022475"/>
    </source>
</evidence>
<keyword evidence="3 7" id="KW-0812">Transmembrane</keyword>
<keyword evidence="2" id="KW-1003">Cell membrane</keyword>
<accession>A0A1F5YMZ8</accession>
<comment type="caution">
    <text evidence="9">The sequence shown here is derived from an EMBL/GenBank/DDBJ whole genome shotgun (WGS) entry which is preliminary data.</text>
</comment>
<feature type="transmembrane region" description="Helical" evidence="7">
    <location>
        <begin position="46"/>
        <end position="63"/>
    </location>
</feature>
<dbReference type="AlphaFoldDB" id="A0A1F5YMZ8"/>
<dbReference type="SMART" id="SM00014">
    <property type="entry name" value="acidPPc"/>
    <property type="match status" value="1"/>
</dbReference>
<dbReference type="PRINTS" id="PR00483">
    <property type="entry name" value="BACPHPHTASE"/>
</dbReference>
<feature type="transmembrane region" description="Helical" evidence="7">
    <location>
        <begin position="69"/>
        <end position="87"/>
    </location>
</feature>
<dbReference type="GO" id="GO:0005886">
    <property type="term" value="C:plasma membrane"/>
    <property type="evidence" value="ECO:0007669"/>
    <property type="project" value="UniProtKB-SubCell"/>
</dbReference>
<dbReference type="EMBL" id="MFJD01000014">
    <property type="protein sequence ID" value="OGG01569.1"/>
    <property type="molecule type" value="Genomic_DNA"/>
</dbReference>
<feature type="transmembrane region" description="Helical" evidence="7">
    <location>
        <begin position="20"/>
        <end position="39"/>
    </location>
</feature>
<keyword evidence="4" id="KW-0378">Hydrolase</keyword>
<dbReference type="Proteomes" id="UP000178448">
    <property type="component" value="Unassembled WGS sequence"/>
</dbReference>
<evidence type="ECO:0000256" key="6">
    <source>
        <dbReference type="ARBA" id="ARBA00023136"/>
    </source>
</evidence>
<feature type="domain" description="Phosphatidic acid phosphatase type 2/haloperoxidase" evidence="8">
    <location>
        <begin position="7"/>
        <end position="84"/>
    </location>
</feature>
<dbReference type="GO" id="GO:0030288">
    <property type="term" value="C:outer membrane-bounded periplasmic space"/>
    <property type="evidence" value="ECO:0007669"/>
    <property type="project" value="InterPro"/>
</dbReference>
<evidence type="ECO:0000256" key="4">
    <source>
        <dbReference type="ARBA" id="ARBA00022801"/>
    </source>
</evidence>
<dbReference type="InterPro" id="IPR001011">
    <property type="entry name" value="Acid_Pase_classA_bac"/>
</dbReference>
<evidence type="ECO:0000313" key="10">
    <source>
        <dbReference type="Proteomes" id="UP000178448"/>
    </source>
</evidence>
<dbReference type="GO" id="GO:0003993">
    <property type="term" value="F:acid phosphatase activity"/>
    <property type="evidence" value="ECO:0007669"/>
    <property type="project" value="InterPro"/>
</dbReference>
<protein>
    <recommendedName>
        <fullName evidence="8">Phosphatidic acid phosphatase type 2/haloperoxidase domain-containing protein</fullName>
    </recommendedName>
</protein>
<dbReference type="InterPro" id="IPR000326">
    <property type="entry name" value="PAP2/HPO"/>
</dbReference>
<proteinExistence type="predicted"/>
<dbReference type="SUPFAM" id="SSF48317">
    <property type="entry name" value="Acid phosphatase/Vanadium-dependent haloperoxidase"/>
    <property type="match status" value="1"/>
</dbReference>
<evidence type="ECO:0000256" key="5">
    <source>
        <dbReference type="ARBA" id="ARBA00022989"/>
    </source>
</evidence>
<dbReference type="Pfam" id="PF01569">
    <property type="entry name" value="PAP2"/>
    <property type="match status" value="1"/>
</dbReference>
<evidence type="ECO:0000313" key="9">
    <source>
        <dbReference type="EMBL" id="OGG01569.1"/>
    </source>
</evidence>
<organism evidence="9 10">
    <name type="scientific">Candidatus Gottesmanbacteria bacterium RBG_16_52_11</name>
    <dbReference type="NCBI Taxonomy" id="1798374"/>
    <lineage>
        <taxon>Bacteria</taxon>
        <taxon>Candidatus Gottesmaniibacteriota</taxon>
    </lineage>
</organism>
<evidence type="ECO:0000256" key="7">
    <source>
        <dbReference type="SAM" id="Phobius"/>
    </source>
</evidence>